<dbReference type="AlphaFoldDB" id="A0A4U1IVU5"/>
<organism evidence="1 2">
    <name type="scientific">Polyangium fumosum</name>
    <dbReference type="NCBI Taxonomy" id="889272"/>
    <lineage>
        <taxon>Bacteria</taxon>
        <taxon>Pseudomonadati</taxon>
        <taxon>Myxococcota</taxon>
        <taxon>Polyangia</taxon>
        <taxon>Polyangiales</taxon>
        <taxon>Polyangiaceae</taxon>
        <taxon>Polyangium</taxon>
    </lineage>
</organism>
<gene>
    <name evidence="1" type="ORF">E8A74_41635</name>
</gene>
<dbReference type="RefSeq" id="WP_136934698.1">
    <property type="nucleotide sequence ID" value="NZ_SSMQ01000070.1"/>
</dbReference>
<evidence type="ECO:0000313" key="1">
    <source>
        <dbReference type="EMBL" id="TKC98277.1"/>
    </source>
</evidence>
<evidence type="ECO:0000313" key="2">
    <source>
        <dbReference type="Proteomes" id="UP000309215"/>
    </source>
</evidence>
<dbReference type="EMBL" id="SSMQ01000070">
    <property type="protein sequence ID" value="TKC98277.1"/>
    <property type="molecule type" value="Genomic_DNA"/>
</dbReference>
<reference evidence="1 2" key="1">
    <citation type="submission" date="2019-04" db="EMBL/GenBank/DDBJ databases">
        <authorList>
            <person name="Li Y."/>
            <person name="Wang J."/>
        </authorList>
    </citation>
    <scope>NUCLEOTIDE SEQUENCE [LARGE SCALE GENOMIC DNA]</scope>
    <source>
        <strain evidence="1 2">DSM 14668</strain>
    </source>
</reference>
<proteinExistence type="predicted"/>
<sequence length="206" mass="23123">MIGIRVVGDMRVVGEPDEDDGIITRFYCMIYDVTESDDDDEGEKEVEIGGAEVAIIHVGQADNHGVSLVDALDADSGELEALYWVYFDENGEYKDKFVAGGGRDLLYISDVKIEERYRERNVDLAIVRQLSRSFGGSCELVVIPYESEPHAKRWSMLGFVVSTEGEPTGFMHHQQAYVAPRVVETDEPGRFKVVPNLTRDEIEKVN</sequence>
<keyword evidence="2" id="KW-1185">Reference proteome</keyword>
<name>A0A4U1IVU5_9BACT</name>
<protein>
    <submittedName>
        <fullName evidence="1">Uncharacterized protein</fullName>
    </submittedName>
</protein>
<accession>A0A4U1IVU5</accession>
<comment type="caution">
    <text evidence="1">The sequence shown here is derived from an EMBL/GenBank/DDBJ whole genome shotgun (WGS) entry which is preliminary data.</text>
</comment>
<dbReference type="Proteomes" id="UP000309215">
    <property type="component" value="Unassembled WGS sequence"/>
</dbReference>